<sequence>MSDFTARLWSAAAMMAPQHSPHPWHVRLGGYRISLPIAATIPQWLANEWTAVMQEAVMVWARGGVLDPDFKFIDDMDDEMVDKRIAGYQKGYDKEWVRREVGGYWHDFDKQRMERYVFADMSMPLKRAIVSRWDGLHAQYLREHPGLNYAPDFGYYWRVTDGDVTVKIKMFETDHGEVPTKEISEDWETSGLPGALYGSDYSRAYSSESEMLWLYVEGVKLPDLRIKGTEET</sequence>
<accession>A0A0F9FN69</accession>
<protein>
    <submittedName>
        <fullName evidence="1">Uncharacterized protein</fullName>
    </submittedName>
</protein>
<dbReference type="AlphaFoldDB" id="A0A0F9FN69"/>
<reference evidence="1" key="1">
    <citation type="journal article" date="2015" name="Nature">
        <title>Complex archaea that bridge the gap between prokaryotes and eukaryotes.</title>
        <authorList>
            <person name="Spang A."/>
            <person name="Saw J.H."/>
            <person name="Jorgensen S.L."/>
            <person name="Zaremba-Niedzwiedzka K."/>
            <person name="Martijn J."/>
            <person name="Lind A.E."/>
            <person name="van Eijk R."/>
            <person name="Schleper C."/>
            <person name="Guy L."/>
            <person name="Ettema T.J."/>
        </authorList>
    </citation>
    <scope>NUCLEOTIDE SEQUENCE</scope>
</reference>
<name>A0A0F9FN69_9ZZZZ</name>
<gene>
    <name evidence="1" type="ORF">LCGC14_1932310</name>
</gene>
<evidence type="ECO:0000313" key="1">
    <source>
        <dbReference type="EMBL" id="KKL87678.1"/>
    </source>
</evidence>
<dbReference type="EMBL" id="LAZR01020770">
    <property type="protein sequence ID" value="KKL87678.1"/>
    <property type="molecule type" value="Genomic_DNA"/>
</dbReference>
<proteinExistence type="predicted"/>
<comment type="caution">
    <text evidence="1">The sequence shown here is derived from an EMBL/GenBank/DDBJ whole genome shotgun (WGS) entry which is preliminary data.</text>
</comment>
<organism evidence="1">
    <name type="scientific">marine sediment metagenome</name>
    <dbReference type="NCBI Taxonomy" id="412755"/>
    <lineage>
        <taxon>unclassified sequences</taxon>
        <taxon>metagenomes</taxon>
        <taxon>ecological metagenomes</taxon>
    </lineage>
</organism>